<dbReference type="InterPro" id="IPR019415">
    <property type="entry name" value="FMP27_SW_RBG"/>
</dbReference>
<dbReference type="InterPro" id="IPR019449">
    <property type="entry name" value="FMP27_WPPW_RBG"/>
</dbReference>
<reference evidence="5" key="1">
    <citation type="journal article" date="2014" name="Microb. Cell Fact.">
        <title>Exploiting Issatchenkia orientalis SD108 for succinic acid production.</title>
        <authorList>
            <person name="Xiao H."/>
            <person name="Shao Z."/>
            <person name="Jiang Y."/>
            <person name="Dole S."/>
            <person name="Zhao H."/>
        </authorList>
    </citation>
    <scope>NUCLEOTIDE SEQUENCE [LARGE SCALE GENOMIC DNA]</scope>
    <source>
        <strain evidence="5">SD108</strain>
    </source>
</reference>
<evidence type="ECO:0000259" key="1">
    <source>
        <dbReference type="SMART" id="SM01214"/>
    </source>
</evidence>
<dbReference type="Pfam" id="PF10344">
    <property type="entry name" value="Hobbit"/>
    <property type="match status" value="1"/>
</dbReference>
<dbReference type="PANTHER" id="PTHR15678:SF15">
    <property type="entry name" value="PROTEIN FMP27, MITOCHONDRIAL"/>
    <property type="match status" value="1"/>
</dbReference>
<name>A0A099NW68_PICKU</name>
<dbReference type="SMART" id="SM01214">
    <property type="entry name" value="Fmp27_GFWDK"/>
    <property type="match status" value="1"/>
</dbReference>
<proteinExistence type="predicted"/>
<evidence type="ECO:0000259" key="2">
    <source>
        <dbReference type="SMART" id="SM01215"/>
    </source>
</evidence>
<protein>
    <recommendedName>
        <fullName evidence="6">Protein FMP27, mitochondrial</fullName>
    </recommendedName>
</protein>
<evidence type="ECO:0000313" key="4">
    <source>
        <dbReference type="EMBL" id="KGK37038.1"/>
    </source>
</evidence>
<comment type="caution">
    <text evidence="4">The sequence shown here is derived from an EMBL/GenBank/DDBJ whole genome shotgun (WGS) entry which is preliminary data.</text>
</comment>
<dbReference type="SMART" id="SM01215">
    <property type="entry name" value="Fmp27_SW"/>
    <property type="match status" value="1"/>
</dbReference>
<dbReference type="SMART" id="SM01216">
    <property type="entry name" value="Fmp27_WPPW"/>
    <property type="match status" value="1"/>
</dbReference>
<dbReference type="HOGENOM" id="CLU_000740_0_0_1"/>
<dbReference type="PANTHER" id="PTHR15678">
    <property type="entry name" value="ANTIGEN MLAA-22-RELATED"/>
    <property type="match status" value="1"/>
</dbReference>
<dbReference type="InterPro" id="IPR045167">
    <property type="entry name" value="Hobbit"/>
</dbReference>
<evidence type="ECO:0008006" key="6">
    <source>
        <dbReference type="Google" id="ProtNLM"/>
    </source>
</evidence>
<gene>
    <name evidence="4" type="ORF">JL09_g3790</name>
</gene>
<dbReference type="EMBL" id="JQFK01000045">
    <property type="protein sequence ID" value="KGK37038.1"/>
    <property type="molecule type" value="Genomic_DNA"/>
</dbReference>
<evidence type="ECO:0000313" key="5">
    <source>
        <dbReference type="Proteomes" id="UP000029867"/>
    </source>
</evidence>
<feature type="domain" description="FMP27 SW motif-containing RBG unit" evidence="2">
    <location>
        <begin position="1112"/>
        <end position="1214"/>
    </location>
</feature>
<dbReference type="Proteomes" id="UP000029867">
    <property type="component" value="Unassembled WGS sequence"/>
</dbReference>
<accession>A0A099NW68</accession>
<feature type="domain" description="FMP27 WPPW motif-containing RBG unit" evidence="3">
    <location>
        <begin position="1652"/>
        <end position="1993"/>
    </location>
</feature>
<sequence length="2530" mass="291122">MELWYNFLCGAVLLYSATKFFKLLINLLFGIHFDYINPLNLCVHNITYGHPQESDVYIKVSRIRLNFSFFLKLKSFIGVNVSGVNIRLNKLPIDKGNETQGASDEDESYGKYTDQINKHVFDPEKPVSIISDNPRLNRLRSFLIKCVPHLSFSITETSVDFSDDLSIIFEKIVGHLDINQSKQRVSFLDETSSVSHSLVFSVQIDKGNLFKPSKRQILSKFFDQCIIASQINVDLESGFISSLMPSVRMIGVDVSVLYVLKLVKFLNPSFEVTEGSSRTTGSPSFNQTRMKLYVYSFFYKLIKTGSFTIQSFTVTEIPVSTRSKLNNFLERQDSKSLEGMIFVSASMNSFTFDVSAVEPSQVGYSLKFVDDSFPLRWMASISDFKLSLDYSKFELYDGTQKQFDILSISNLLLTVESTMMVNLMRVVFNNEIQKNFTQKQTVSEIQFNMANFSIDLSVDQLIVLLCVLSDRAEETRSFTEPSEYHKSNTNEQAHTSGNIYKETFLETSPKFYFKFLFDKPTIILRSENEIKKNVDNHLLFLQPSMLLAHLDVVTIDKTMKISSRLDIPQTALVYQRNNSSISAATIAEMKDVFFRVNFLLPKFSSLKIFICLNHVLVDLTSIQALNGLGIMSNALRVSMHKYRSPKKHIQHPARYKKHNANKAFTNLPDWFSNFTVSIGVFKLVLGSKSLFIEPKDLLDENDRGNIKKDSKIITPSKTTYKMGQTEFKIFNNNNDFIGDDSASLTSSNSQRQYEDDDYYWTARGAVGEIGVSTSIRNPLLDISLKRKVLSIPHTDMSLICSRKKVFLLKTSVESIMLDHDIASHFTIFSSFYLLRHTLKFHLSETMVNEKHEYQLLQTRKKEVKPKIGLLDLFNIQFYVREAQLKMMMPGDLHMRLDLFGLKCTFDGNTVTSENKLIQLSVKKKSDFPFFNRVSVIDNMKLNCVLPNEKGKLAKINIFNNNFKILIPSDFVVHSMFDSIILTVKLTKKFLFSIKHGVIHERDKIKSSGIETLPIMKIKSKNLAFNVEDDPFEVELGMIYQLGIIEQKQRLKKISIFDKVLENIRTNASKLCNDENSLRNFGIHLDKIHLLTSTSFSNVKNSVLESLLIDIYQDLHKLWVNFSSSWVRIINEFKVKRRHTMEENADFLTSNILQRLNVSDSFADNVVDSTDLPPLMGIFLNDTIITIKHPQFENDSNDVHNFLHRVGKGVPKSTDWDKIIPMRLSLQASEVRVHLRDFPLPMVYIPNMLDNSRWNESFILKGTLVIAEQMPKSDKEYWYDYMPMLPGLQSGEDMNHSYSWEAPKTICTVKAYYEINCAINSDDSTTVTWSTAYQAVLRHLSDIFDTFSKDSKDPSPKLGIWDKLRNIMHGCMIFRWTDDASEVVFNILNSYDPYDILGLSAGFSLIFKNKVKWAVNDPGREKERDYFIFKSRNVMFGVPNHLTTPLPCWCSNKKTFMVGVDESLLLTSFYGYYMNTEIYYDDSNENLKALYERTKTQKFETLNIVLDGDVELKLSMVFERKLPDGSRTTEFRPHYENVLTSPKWAQGQDFDSYSGFRSDFVHMALNLVTKNSKYNVLRVSPKTIFQFMTWFKRFSDDVALPIRNGSLWKSATQSVKLGSHLMTFKFMFDVEPLYIYHGYRFDLARPGEHTALGLKGKIGSFKCDLHQRKEKMIKHVDFLGENFNVMKMSFYVGKVELKNIDLRVIGINFTERKDVTPKHHFQIFDNDKDWIDLNDFEEVDLPTVKDSDIEGQVLPLLFASHFSYKMNKKLAKNLFGDENTHDCIINQEDGPEGSYNHICDVEKLKLKWYKNVRNIIFSYFTEMDFRAAYVNSSSFKDRSTILGKLKQTKIQQQEPQSTRSTDSKINYNIESKKEFNEMMRNIKEFSSKIIPVDDLLVRLKDVQVQLMIDSAHEHLMLFRTKRNEIEIVSLMDEDWFRSVQSKFIAKRIGTVFEDADVLILSKNDYPFTKTTKDNYGTNGSWPVFLDGSEPNEFVESKTLLSNVLIYFMFENPSSTYASGKSRKKLYLNIPVFETRIDSESYLKSVKIARSVLVYTSPRQKKFASLVQAYSLLNDSQDKLKLYTALDRVCGEIQSIVALHKALSPARTVANKEIEVESLLRARLSKLLTDSLLLSRAILEDLIPRSEEEDDQCFMEWCITAAKINVNFTIDDQSFLSFMLKDGSFNRLEMLDQTTINEVSIRSIQILNHDYNILYPELLSAFDPSSSVKANIPKTKAMLKIKWEIGDKIQGMPNIRNVQVSGLPMKLAMEDKTGIKLMEFLFPDENLYKTESNASEGEEGNDVFSYDSSDEGVLEFEGENDTSPDSELIEYKGVNDSLASHKGIPVTNSDPVNNVGADINEGKNLEHRTSKLSIVSRSKSAISSNYSCNLNRKIVNEKSSRSFSNIEQEKYLGAIKNSMDIEYTNGDILKMEKKTKYFSIQNLTMEDFVLNISLYGKGMLRLINVTNLTLVVPKFVIQKEVWTSIDLIDAIKKHVIKTLLKQSGHLLKNKLFVYRRRKRVNKQKYVKVKTRN</sequence>
<evidence type="ECO:0000259" key="3">
    <source>
        <dbReference type="SMART" id="SM01216"/>
    </source>
</evidence>
<dbReference type="VEuPathDB" id="FungiDB:C5L36_0E01840"/>
<dbReference type="InterPro" id="IPR019441">
    <property type="entry name" value="FMP27/BLTP2/Hobbit_GFWDK_RBG"/>
</dbReference>
<dbReference type="eggNOG" id="KOG1910">
    <property type="taxonomic scope" value="Eukaryota"/>
</dbReference>
<organism evidence="4 5">
    <name type="scientific">Pichia kudriavzevii</name>
    <name type="common">Yeast</name>
    <name type="synonym">Issatchenkia orientalis</name>
    <dbReference type="NCBI Taxonomy" id="4909"/>
    <lineage>
        <taxon>Eukaryota</taxon>
        <taxon>Fungi</taxon>
        <taxon>Dikarya</taxon>
        <taxon>Ascomycota</taxon>
        <taxon>Saccharomycotina</taxon>
        <taxon>Pichiomycetes</taxon>
        <taxon>Pichiales</taxon>
        <taxon>Pichiaceae</taxon>
        <taxon>Pichia</taxon>
    </lineage>
</organism>
<feature type="domain" description="FMP27/BLTP2/Hobbit GFWDK motif-containing RBG unit" evidence="1">
    <location>
        <begin position="1236"/>
        <end position="1395"/>
    </location>
</feature>